<name>A0A0K1PDY0_9BACT</name>
<protein>
    <submittedName>
        <fullName evidence="2">Uncharacterized protein</fullName>
    </submittedName>
</protein>
<dbReference type="AlphaFoldDB" id="A0A0K1PDY0"/>
<organism evidence="2 3">
    <name type="scientific">Vulgatibacter incomptus</name>
    <dbReference type="NCBI Taxonomy" id="1391653"/>
    <lineage>
        <taxon>Bacteria</taxon>
        <taxon>Pseudomonadati</taxon>
        <taxon>Myxococcota</taxon>
        <taxon>Myxococcia</taxon>
        <taxon>Myxococcales</taxon>
        <taxon>Cystobacterineae</taxon>
        <taxon>Vulgatibacteraceae</taxon>
        <taxon>Vulgatibacter</taxon>
    </lineage>
</organism>
<feature type="region of interest" description="Disordered" evidence="1">
    <location>
        <begin position="26"/>
        <end position="48"/>
    </location>
</feature>
<gene>
    <name evidence="2" type="ORF">AKJ08_2102</name>
</gene>
<evidence type="ECO:0000313" key="3">
    <source>
        <dbReference type="Proteomes" id="UP000055590"/>
    </source>
</evidence>
<reference evidence="2 3" key="1">
    <citation type="submission" date="2015-08" db="EMBL/GenBank/DDBJ databases">
        <authorList>
            <person name="Babu N.S."/>
            <person name="Beckwith C.J."/>
            <person name="Beseler K.G."/>
            <person name="Brison A."/>
            <person name="Carone J.V."/>
            <person name="Caskin T.P."/>
            <person name="Diamond M."/>
            <person name="Durham M.E."/>
            <person name="Foxe J.M."/>
            <person name="Go M."/>
            <person name="Henderson B.A."/>
            <person name="Jones I.B."/>
            <person name="McGettigan J.A."/>
            <person name="Micheletti S.J."/>
            <person name="Nasrallah M.E."/>
            <person name="Ortiz D."/>
            <person name="Piller C.R."/>
            <person name="Privatt S.R."/>
            <person name="Schneider S.L."/>
            <person name="Sharp S."/>
            <person name="Smith T.C."/>
            <person name="Stanton J.D."/>
            <person name="Ullery H.E."/>
            <person name="Wilson R.J."/>
            <person name="Serrano M.G."/>
            <person name="Buck G."/>
            <person name="Lee V."/>
            <person name="Wang Y."/>
            <person name="Carvalho R."/>
            <person name="Voegtly L."/>
            <person name="Shi R."/>
            <person name="Duckworth R."/>
            <person name="Johnson A."/>
            <person name="Loviza R."/>
            <person name="Walstead R."/>
            <person name="Shah Z."/>
            <person name="Kiflezghi M."/>
            <person name="Wade K."/>
            <person name="Ball S.L."/>
            <person name="Bradley K.W."/>
            <person name="Asai D.J."/>
            <person name="Bowman C.A."/>
            <person name="Russell D.A."/>
            <person name="Pope W.H."/>
            <person name="Jacobs-Sera D."/>
            <person name="Hendrix R.W."/>
            <person name="Hatfull G.F."/>
        </authorList>
    </citation>
    <scope>NUCLEOTIDE SEQUENCE [LARGE SCALE GENOMIC DNA]</scope>
    <source>
        <strain evidence="2 3">DSM 27710</strain>
    </source>
</reference>
<evidence type="ECO:0000313" key="2">
    <source>
        <dbReference type="EMBL" id="AKU91715.1"/>
    </source>
</evidence>
<proteinExistence type="predicted"/>
<dbReference type="EMBL" id="CP012332">
    <property type="protein sequence ID" value="AKU91715.1"/>
    <property type="molecule type" value="Genomic_DNA"/>
</dbReference>
<keyword evidence="3" id="KW-1185">Reference proteome</keyword>
<accession>A0A0K1PDY0</accession>
<dbReference type="Proteomes" id="UP000055590">
    <property type="component" value="Chromosome"/>
</dbReference>
<evidence type="ECO:0000256" key="1">
    <source>
        <dbReference type="SAM" id="MobiDB-lite"/>
    </source>
</evidence>
<sequence>MHAHQKVGGKRRRRFFGSYETWTGHAGSPGLSRGGTPIAQMPPVFIPR</sequence>
<dbReference type="KEGG" id="vin:AKJ08_2102"/>